<proteinExistence type="predicted"/>
<name>A0A2P2JT05_RHIMU</name>
<dbReference type="AlphaFoldDB" id="A0A2P2JT05"/>
<accession>A0A2P2JT05</accession>
<organism evidence="1">
    <name type="scientific">Rhizophora mucronata</name>
    <name type="common">Asiatic mangrove</name>
    <dbReference type="NCBI Taxonomy" id="61149"/>
    <lineage>
        <taxon>Eukaryota</taxon>
        <taxon>Viridiplantae</taxon>
        <taxon>Streptophyta</taxon>
        <taxon>Embryophyta</taxon>
        <taxon>Tracheophyta</taxon>
        <taxon>Spermatophyta</taxon>
        <taxon>Magnoliopsida</taxon>
        <taxon>eudicotyledons</taxon>
        <taxon>Gunneridae</taxon>
        <taxon>Pentapetalae</taxon>
        <taxon>rosids</taxon>
        <taxon>fabids</taxon>
        <taxon>Malpighiales</taxon>
        <taxon>Rhizophoraceae</taxon>
        <taxon>Rhizophora</taxon>
    </lineage>
</organism>
<protein>
    <submittedName>
        <fullName evidence="1">Uncharacterized protein</fullName>
    </submittedName>
</protein>
<dbReference type="EMBL" id="GGEC01016087">
    <property type="protein sequence ID" value="MBW96570.1"/>
    <property type="molecule type" value="Transcribed_RNA"/>
</dbReference>
<evidence type="ECO:0000313" key="1">
    <source>
        <dbReference type="EMBL" id="MBW96570.1"/>
    </source>
</evidence>
<reference evidence="1" key="1">
    <citation type="submission" date="2018-02" db="EMBL/GenBank/DDBJ databases">
        <title>Rhizophora mucronata_Transcriptome.</title>
        <authorList>
            <person name="Meera S.P."/>
            <person name="Sreeshan A."/>
            <person name="Augustine A."/>
        </authorList>
    </citation>
    <scope>NUCLEOTIDE SEQUENCE</scope>
    <source>
        <tissue evidence="1">Leaf</tissue>
    </source>
</reference>
<sequence length="32" mass="3716">MSLFAQGLTDFKYTKLVELHFTIKLDSSFPTH</sequence>